<organism evidence="1">
    <name type="scientific">uncultured Caudovirales phage</name>
    <dbReference type="NCBI Taxonomy" id="2100421"/>
    <lineage>
        <taxon>Viruses</taxon>
        <taxon>Duplodnaviria</taxon>
        <taxon>Heunggongvirae</taxon>
        <taxon>Uroviricota</taxon>
        <taxon>Caudoviricetes</taxon>
        <taxon>Peduoviridae</taxon>
        <taxon>Maltschvirus</taxon>
        <taxon>Maltschvirus maltsch</taxon>
    </lineage>
</organism>
<evidence type="ECO:0000313" key="1">
    <source>
        <dbReference type="EMBL" id="CAB4191038.1"/>
    </source>
</evidence>
<proteinExistence type="predicted"/>
<dbReference type="EMBL" id="LR797159">
    <property type="protein sequence ID" value="CAB4191038.1"/>
    <property type="molecule type" value="Genomic_DNA"/>
</dbReference>
<evidence type="ECO:0008006" key="2">
    <source>
        <dbReference type="Google" id="ProtNLM"/>
    </source>
</evidence>
<sequence>MPASSISTDVRGALATALATPLASVYTSVPETVIPPAVVIVPDSPYLESTTIGKSVTRVKINMTVSAAVAYNNNAGALDQLEVLIITLIGLMPVGYEVGDVSRPTIISVGASNLLSADLSVSTYYTQT</sequence>
<reference evidence="1" key="1">
    <citation type="submission" date="2020-05" db="EMBL/GenBank/DDBJ databases">
        <authorList>
            <person name="Chiriac C."/>
            <person name="Salcher M."/>
            <person name="Ghai R."/>
            <person name="Kavagutti S V."/>
        </authorList>
    </citation>
    <scope>NUCLEOTIDE SEQUENCE</scope>
</reference>
<protein>
    <recommendedName>
        <fullName evidence="2">Tail completion protein</fullName>
    </recommendedName>
</protein>
<gene>
    <name evidence="1" type="ORF">UFOVP1224_5</name>
</gene>
<accession>A0A6J5RBD0</accession>
<name>A0A6J5RBD0_9CAUD</name>